<evidence type="ECO:0000313" key="2">
    <source>
        <dbReference type="Proteomes" id="UP000325081"/>
    </source>
</evidence>
<dbReference type="Proteomes" id="UP000325081">
    <property type="component" value="Unassembled WGS sequence"/>
</dbReference>
<evidence type="ECO:0000313" key="1">
    <source>
        <dbReference type="EMBL" id="GER53915.1"/>
    </source>
</evidence>
<gene>
    <name evidence="1" type="ORF">STAS_31476</name>
</gene>
<protein>
    <submittedName>
        <fullName evidence="1">Integrase-type DNA-binding superfamily protein</fullName>
    </submittedName>
</protein>
<comment type="caution">
    <text evidence="1">The sequence shown here is derived from an EMBL/GenBank/DDBJ whole genome shotgun (WGS) entry which is preliminary data.</text>
</comment>
<proteinExistence type="predicted"/>
<dbReference type="AlphaFoldDB" id="A0A5A7R890"/>
<keyword evidence="2" id="KW-1185">Reference proteome</keyword>
<name>A0A5A7R890_STRAF</name>
<dbReference type="GO" id="GO:0003677">
    <property type="term" value="F:DNA binding"/>
    <property type="evidence" value="ECO:0007669"/>
    <property type="project" value="UniProtKB-KW"/>
</dbReference>
<reference evidence="2" key="1">
    <citation type="journal article" date="2019" name="Curr. Biol.">
        <title>Genome Sequence of Striga asiatica Provides Insight into the Evolution of Plant Parasitism.</title>
        <authorList>
            <person name="Yoshida S."/>
            <person name="Kim S."/>
            <person name="Wafula E.K."/>
            <person name="Tanskanen J."/>
            <person name="Kim Y.M."/>
            <person name="Honaas L."/>
            <person name="Yang Z."/>
            <person name="Spallek T."/>
            <person name="Conn C.E."/>
            <person name="Ichihashi Y."/>
            <person name="Cheong K."/>
            <person name="Cui S."/>
            <person name="Der J.P."/>
            <person name="Gundlach H."/>
            <person name="Jiao Y."/>
            <person name="Hori C."/>
            <person name="Ishida J.K."/>
            <person name="Kasahara H."/>
            <person name="Kiba T."/>
            <person name="Kim M.S."/>
            <person name="Koo N."/>
            <person name="Laohavisit A."/>
            <person name="Lee Y.H."/>
            <person name="Lumba S."/>
            <person name="McCourt P."/>
            <person name="Mortimer J.C."/>
            <person name="Mutuku J.M."/>
            <person name="Nomura T."/>
            <person name="Sasaki-Sekimoto Y."/>
            <person name="Seto Y."/>
            <person name="Wang Y."/>
            <person name="Wakatake T."/>
            <person name="Sakakibara H."/>
            <person name="Demura T."/>
            <person name="Yamaguchi S."/>
            <person name="Yoneyama K."/>
            <person name="Manabe R.I."/>
            <person name="Nelson D.C."/>
            <person name="Schulman A.H."/>
            <person name="Timko M.P."/>
            <person name="dePamphilis C.W."/>
            <person name="Choi D."/>
            <person name="Shirasu K."/>
        </authorList>
    </citation>
    <scope>NUCLEOTIDE SEQUENCE [LARGE SCALE GENOMIC DNA]</scope>
    <source>
        <strain evidence="2">cv. UVA1</strain>
    </source>
</reference>
<accession>A0A5A7R890</accession>
<organism evidence="1 2">
    <name type="scientific">Striga asiatica</name>
    <name type="common">Asiatic witchweed</name>
    <name type="synonym">Buchnera asiatica</name>
    <dbReference type="NCBI Taxonomy" id="4170"/>
    <lineage>
        <taxon>Eukaryota</taxon>
        <taxon>Viridiplantae</taxon>
        <taxon>Streptophyta</taxon>
        <taxon>Embryophyta</taxon>
        <taxon>Tracheophyta</taxon>
        <taxon>Spermatophyta</taxon>
        <taxon>Magnoliopsida</taxon>
        <taxon>eudicotyledons</taxon>
        <taxon>Gunneridae</taxon>
        <taxon>Pentapetalae</taxon>
        <taxon>asterids</taxon>
        <taxon>lamiids</taxon>
        <taxon>Lamiales</taxon>
        <taxon>Orobanchaceae</taxon>
        <taxon>Buchnereae</taxon>
        <taxon>Striga</taxon>
    </lineage>
</organism>
<keyword evidence="1" id="KW-0238">DNA-binding</keyword>
<dbReference type="EMBL" id="BKCP01010848">
    <property type="protein sequence ID" value="GER53915.1"/>
    <property type="molecule type" value="Genomic_DNA"/>
</dbReference>
<sequence length="202" mass="21806">MPILRWALAVGVSVERGVVGGGNLGEEERTLMAARGGRSESGGWCCISHEFAKPVPRLPAAPDPIWSDPPPYLKPAGDPYPAVSETGSGNWPASAAFLHRSCIISFSSFSTPIPLLLGPPSPPFLPFLLPGPRRGGAAPRRPCSWGPGLAARRWWWWSAEEAAVIIEREKEERGSRPEVGSTAEKCELVLLYVDLAWGELKS</sequence>